<dbReference type="AlphaFoldDB" id="A0A9J2PGW7"/>
<proteinExistence type="predicted"/>
<reference evidence="2" key="1">
    <citation type="submission" date="2023-03" db="UniProtKB">
        <authorList>
            <consortium name="WormBaseParasite"/>
        </authorList>
    </citation>
    <scope>IDENTIFICATION</scope>
</reference>
<evidence type="ECO:0000313" key="2">
    <source>
        <dbReference type="WBParaSite" id="ALUE_0000885101-mRNA-1"/>
    </source>
</evidence>
<name>A0A9J2PGW7_ASCLU</name>
<accession>A0A9J2PGW7</accession>
<dbReference type="Proteomes" id="UP000036681">
    <property type="component" value="Unplaced"/>
</dbReference>
<sequence>MMIYPVVPSPEVKDGRINDTKAGKKGCVRGWVVFDTELHHWLVVSVRTTSNHRRKGGNGRQNAVCKLYTGIILKLSTVPCPYTETATDGQDLLREDVA</sequence>
<dbReference type="WBParaSite" id="ALUE_0000885101-mRNA-1">
    <property type="protein sequence ID" value="ALUE_0000885101-mRNA-1"/>
    <property type="gene ID" value="ALUE_0000885101"/>
</dbReference>
<evidence type="ECO:0000313" key="1">
    <source>
        <dbReference type="Proteomes" id="UP000036681"/>
    </source>
</evidence>
<organism evidence="1 2">
    <name type="scientific">Ascaris lumbricoides</name>
    <name type="common">Giant roundworm</name>
    <dbReference type="NCBI Taxonomy" id="6252"/>
    <lineage>
        <taxon>Eukaryota</taxon>
        <taxon>Metazoa</taxon>
        <taxon>Ecdysozoa</taxon>
        <taxon>Nematoda</taxon>
        <taxon>Chromadorea</taxon>
        <taxon>Rhabditida</taxon>
        <taxon>Spirurina</taxon>
        <taxon>Ascaridomorpha</taxon>
        <taxon>Ascaridoidea</taxon>
        <taxon>Ascarididae</taxon>
        <taxon>Ascaris</taxon>
    </lineage>
</organism>
<protein>
    <submittedName>
        <fullName evidence="2">Uncharacterized protein</fullName>
    </submittedName>
</protein>
<keyword evidence="1" id="KW-1185">Reference proteome</keyword>